<dbReference type="HOGENOM" id="CLU_2794744_0_0_1"/>
<feature type="region of interest" description="Disordered" evidence="1">
    <location>
        <begin position="21"/>
        <end position="50"/>
    </location>
</feature>
<protein>
    <submittedName>
        <fullName evidence="2">Uncharacterized protein</fullName>
    </submittedName>
</protein>
<dbReference type="Proteomes" id="UP000019376">
    <property type="component" value="Unassembled WGS sequence"/>
</dbReference>
<sequence length="68" mass="7482">MSLGTRIAPSAAKLRCLRSGLSPSCRKDPSYNKKKSSRTTAGKPVKRKNHRLTPIIELSYGARSARLL</sequence>
<keyword evidence="3" id="KW-1185">Reference proteome</keyword>
<reference evidence="2 3" key="1">
    <citation type="journal article" date="2013" name="PLoS ONE">
        <title>Genomic and secretomic analyses reveal unique features of the lignocellulolytic enzyme system of Penicillium decumbens.</title>
        <authorList>
            <person name="Liu G."/>
            <person name="Zhang L."/>
            <person name="Wei X."/>
            <person name="Zou G."/>
            <person name="Qin Y."/>
            <person name="Ma L."/>
            <person name="Li J."/>
            <person name="Zheng H."/>
            <person name="Wang S."/>
            <person name="Wang C."/>
            <person name="Xun L."/>
            <person name="Zhao G.-P."/>
            <person name="Zhou Z."/>
            <person name="Qu Y."/>
        </authorList>
    </citation>
    <scope>NUCLEOTIDE SEQUENCE [LARGE SCALE GENOMIC DNA]</scope>
    <source>
        <strain evidence="3">114-2 / CGMCC 5302</strain>
    </source>
</reference>
<name>S7ZTB7_PENO1</name>
<proteinExistence type="predicted"/>
<evidence type="ECO:0000313" key="2">
    <source>
        <dbReference type="EMBL" id="EPS32001.1"/>
    </source>
</evidence>
<evidence type="ECO:0000313" key="3">
    <source>
        <dbReference type="Proteomes" id="UP000019376"/>
    </source>
</evidence>
<dbReference type="AlphaFoldDB" id="S7ZTB7"/>
<gene>
    <name evidence="2" type="ORF">PDE_06960</name>
</gene>
<evidence type="ECO:0000256" key="1">
    <source>
        <dbReference type="SAM" id="MobiDB-lite"/>
    </source>
</evidence>
<organism evidence="2 3">
    <name type="scientific">Penicillium oxalicum (strain 114-2 / CGMCC 5302)</name>
    <name type="common">Penicillium decumbens</name>
    <dbReference type="NCBI Taxonomy" id="933388"/>
    <lineage>
        <taxon>Eukaryota</taxon>
        <taxon>Fungi</taxon>
        <taxon>Dikarya</taxon>
        <taxon>Ascomycota</taxon>
        <taxon>Pezizomycotina</taxon>
        <taxon>Eurotiomycetes</taxon>
        <taxon>Eurotiomycetidae</taxon>
        <taxon>Eurotiales</taxon>
        <taxon>Aspergillaceae</taxon>
        <taxon>Penicillium</taxon>
    </lineage>
</organism>
<accession>S7ZTB7</accession>
<dbReference type="EMBL" id="KB644414">
    <property type="protein sequence ID" value="EPS32001.1"/>
    <property type="molecule type" value="Genomic_DNA"/>
</dbReference>